<dbReference type="HOGENOM" id="CLU_395282_0_0_0"/>
<dbReference type="EMBL" id="CP000473">
    <property type="protein sequence ID" value="ABJ84463.1"/>
    <property type="molecule type" value="Genomic_DNA"/>
</dbReference>
<accession>Q021C6</accession>
<feature type="signal peptide" evidence="1">
    <location>
        <begin position="1"/>
        <end position="23"/>
    </location>
</feature>
<evidence type="ECO:0000313" key="2">
    <source>
        <dbReference type="EMBL" id="ABJ84463.1"/>
    </source>
</evidence>
<dbReference type="InterPro" id="IPR017802">
    <property type="entry name" value="VWFA-rel_acidobac-type"/>
</dbReference>
<feature type="chain" id="PRO_5004162834" description="VWA domain-containing protein" evidence="1">
    <location>
        <begin position="24"/>
        <end position="704"/>
    </location>
</feature>
<dbReference type="KEGG" id="sus:Acid_3490"/>
<name>Q021C6_SOLUE</name>
<evidence type="ECO:0008006" key="3">
    <source>
        <dbReference type="Google" id="ProtNLM"/>
    </source>
</evidence>
<keyword evidence="1" id="KW-0732">Signal</keyword>
<protein>
    <recommendedName>
        <fullName evidence="3">VWA domain-containing protein</fullName>
    </recommendedName>
</protein>
<organism evidence="2">
    <name type="scientific">Solibacter usitatus (strain Ellin6076)</name>
    <dbReference type="NCBI Taxonomy" id="234267"/>
    <lineage>
        <taxon>Bacteria</taxon>
        <taxon>Pseudomonadati</taxon>
        <taxon>Acidobacteriota</taxon>
        <taxon>Terriglobia</taxon>
        <taxon>Bryobacterales</taxon>
        <taxon>Solibacteraceae</taxon>
        <taxon>Candidatus Solibacter</taxon>
    </lineage>
</organism>
<dbReference type="InParanoid" id="Q021C6"/>
<dbReference type="OrthoDB" id="127351at2"/>
<dbReference type="eggNOG" id="ENOG502Z84I">
    <property type="taxonomic scope" value="Bacteria"/>
</dbReference>
<dbReference type="STRING" id="234267.Acid_3490"/>
<gene>
    <name evidence="2" type="ordered locus">Acid_3490</name>
</gene>
<evidence type="ECO:0000256" key="1">
    <source>
        <dbReference type="SAM" id="SignalP"/>
    </source>
</evidence>
<dbReference type="AlphaFoldDB" id="Q021C6"/>
<proteinExistence type="predicted"/>
<reference evidence="2" key="1">
    <citation type="submission" date="2006-10" db="EMBL/GenBank/DDBJ databases">
        <title>Complete sequence of Solibacter usitatus Ellin6076.</title>
        <authorList>
            <consortium name="US DOE Joint Genome Institute"/>
            <person name="Copeland A."/>
            <person name="Lucas S."/>
            <person name="Lapidus A."/>
            <person name="Barry K."/>
            <person name="Detter J.C."/>
            <person name="Glavina del Rio T."/>
            <person name="Hammon N."/>
            <person name="Israni S."/>
            <person name="Dalin E."/>
            <person name="Tice H."/>
            <person name="Pitluck S."/>
            <person name="Thompson L.S."/>
            <person name="Brettin T."/>
            <person name="Bruce D."/>
            <person name="Han C."/>
            <person name="Tapia R."/>
            <person name="Gilna P."/>
            <person name="Schmutz J."/>
            <person name="Larimer F."/>
            <person name="Land M."/>
            <person name="Hauser L."/>
            <person name="Kyrpides N."/>
            <person name="Mikhailova N."/>
            <person name="Janssen P.H."/>
            <person name="Kuske C.R."/>
            <person name="Richardson P."/>
        </authorList>
    </citation>
    <scope>NUCLEOTIDE SEQUENCE</scope>
    <source>
        <strain evidence="2">Ellin6076</strain>
    </source>
</reference>
<sequence length="704" mass="74666" precursor="true">MRHRVLSCALLAAAVLVPPRAPGQQPGVPTVKTTVDEVLLDLIVRDKKGKPVTDLRPSDITVVDNGAKQTLTSFRLVTGVEAVTSSGARTALDPLRQLRLVTLAFEAMGEADQRKLARAAAIDLIKGEQGTNVYYAVVVINTQLLVLQQFTNDKAALTKAIEHATGGLGGPGLASESDAILSQLKRNLGNQNGADQDGNLLAAASATASQPVANGADALQAKLASVMLDMLRMDAAVGSQGTRLTLSALRALVNGLRSMPGRKSVVYFTWGMYLTPELDASFHGLISTANRENVTFYSVDTRGVMTGAQNAGARGQLAGAARASATTMTQTSGAVTKDQVMASDNAEVAARANVQESLRDLAESTGGFLIGDSNDLRGPLHHVNEEISSYYEVSFNPGIQNYDGSFRKLAVNANRKDLVIHARTGYFALPPEARAGGLQPFEVPLLNVLSDSTVSEDVKFRAGTLLLQPKAEATSVSVLVEVPLHELQPKGGSVHCSLAALVKNDKGEVVQKLTRDRSFQVTADQLKLGHFLDKMTVALTPGQYSLESAVMDRESGKVGTQRSQFTVPAGVRGVGISSLTPMRSYTPNAKGLDPDDPFQFQGGSVTPTLDLTVKKAPNTALRLFFTVYQDASVRTAPTVEIEFLQAGKSLTKVPMQLPSADAQGRIPYLMTIPAESIPSGSYEVRATARQGGTTAASATMIQIE</sequence>
<dbReference type="NCBIfam" id="TIGR03436">
    <property type="entry name" value="acidobact_VWFA"/>
    <property type="match status" value="1"/>
</dbReference>